<evidence type="ECO:0000256" key="2">
    <source>
        <dbReference type="ARBA" id="ARBA00006783"/>
    </source>
</evidence>
<dbReference type="Gene3D" id="1.10.10.60">
    <property type="entry name" value="Homeodomain-like"/>
    <property type="match status" value="1"/>
</dbReference>
<accession>A0A5A7R251</accession>
<dbReference type="PROSITE" id="PS51294">
    <property type="entry name" value="HTH_MYB"/>
    <property type="match status" value="1"/>
</dbReference>
<dbReference type="PANTHER" id="PTHR31499:SF11">
    <property type="entry name" value="MYB FAMILY TRANSCRIPTION FACTOR PHL8"/>
    <property type="match status" value="1"/>
</dbReference>
<keyword evidence="10" id="KW-1185">Reference proteome</keyword>
<keyword evidence="4" id="KW-0175">Coiled coil</keyword>
<feature type="compositionally biased region" description="Basic and acidic residues" evidence="7">
    <location>
        <begin position="245"/>
        <end position="261"/>
    </location>
</feature>
<feature type="compositionally biased region" description="Basic and acidic residues" evidence="7">
    <location>
        <begin position="85"/>
        <end position="96"/>
    </location>
</feature>
<dbReference type="InterPro" id="IPR001005">
    <property type="entry name" value="SANT/Myb"/>
</dbReference>
<dbReference type="InterPro" id="IPR006447">
    <property type="entry name" value="Myb_dom_plants"/>
</dbReference>
<dbReference type="AlphaFoldDB" id="A0A5A7R251"/>
<dbReference type="InterPro" id="IPR025756">
    <property type="entry name" value="Myb_CC_LHEQLE"/>
</dbReference>
<evidence type="ECO:0000313" key="10">
    <source>
        <dbReference type="Proteomes" id="UP000325081"/>
    </source>
</evidence>
<proteinExistence type="inferred from homology"/>
<evidence type="ECO:0000256" key="5">
    <source>
        <dbReference type="ARBA" id="ARBA00023163"/>
    </source>
</evidence>
<evidence type="ECO:0000256" key="3">
    <source>
        <dbReference type="ARBA" id="ARBA00023015"/>
    </source>
</evidence>
<dbReference type="GO" id="GO:0005634">
    <property type="term" value="C:nucleus"/>
    <property type="evidence" value="ECO:0007669"/>
    <property type="project" value="UniProtKB-SubCell"/>
</dbReference>
<dbReference type="Pfam" id="PF00249">
    <property type="entry name" value="Myb_DNA-binding"/>
    <property type="match status" value="1"/>
</dbReference>
<reference evidence="10" key="1">
    <citation type="journal article" date="2019" name="Curr. Biol.">
        <title>Genome Sequence of Striga asiatica Provides Insight into the Evolution of Plant Parasitism.</title>
        <authorList>
            <person name="Yoshida S."/>
            <person name="Kim S."/>
            <person name="Wafula E.K."/>
            <person name="Tanskanen J."/>
            <person name="Kim Y.M."/>
            <person name="Honaas L."/>
            <person name="Yang Z."/>
            <person name="Spallek T."/>
            <person name="Conn C.E."/>
            <person name="Ichihashi Y."/>
            <person name="Cheong K."/>
            <person name="Cui S."/>
            <person name="Der J.P."/>
            <person name="Gundlach H."/>
            <person name="Jiao Y."/>
            <person name="Hori C."/>
            <person name="Ishida J.K."/>
            <person name="Kasahara H."/>
            <person name="Kiba T."/>
            <person name="Kim M.S."/>
            <person name="Koo N."/>
            <person name="Laohavisit A."/>
            <person name="Lee Y.H."/>
            <person name="Lumba S."/>
            <person name="McCourt P."/>
            <person name="Mortimer J.C."/>
            <person name="Mutuku J.M."/>
            <person name="Nomura T."/>
            <person name="Sasaki-Sekimoto Y."/>
            <person name="Seto Y."/>
            <person name="Wang Y."/>
            <person name="Wakatake T."/>
            <person name="Sakakibara H."/>
            <person name="Demura T."/>
            <person name="Yamaguchi S."/>
            <person name="Yoneyama K."/>
            <person name="Manabe R.I."/>
            <person name="Nelson D.C."/>
            <person name="Schulman A.H."/>
            <person name="Timko M.P."/>
            <person name="dePamphilis C.W."/>
            <person name="Choi D."/>
            <person name="Shirasu K."/>
        </authorList>
    </citation>
    <scope>NUCLEOTIDE SEQUENCE [LARGE SCALE GENOMIC DNA]</scope>
    <source>
        <strain evidence="10">cv. UVA1</strain>
    </source>
</reference>
<dbReference type="GO" id="GO:0003677">
    <property type="term" value="F:DNA binding"/>
    <property type="evidence" value="ECO:0007669"/>
    <property type="project" value="UniProtKB-KW"/>
</dbReference>
<evidence type="ECO:0000256" key="7">
    <source>
        <dbReference type="SAM" id="MobiDB-lite"/>
    </source>
</evidence>
<dbReference type="InterPro" id="IPR009057">
    <property type="entry name" value="Homeodomain-like_sf"/>
</dbReference>
<feature type="region of interest" description="Disordered" evidence="7">
    <location>
        <begin position="72"/>
        <end position="111"/>
    </location>
</feature>
<evidence type="ECO:0000256" key="1">
    <source>
        <dbReference type="ARBA" id="ARBA00004123"/>
    </source>
</evidence>
<protein>
    <submittedName>
        <fullName evidence="9">Homeodomain-like superfamily protein</fullName>
    </submittedName>
</protein>
<keyword evidence="3" id="KW-0805">Transcription regulation</keyword>
<evidence type="ECO:0000256" key="4">
    <source>
        <dbReference type="ARBA" id="ARBA00023054"/>
    </source>
</evidence>
<feature type="domain" description="HTH myb-type" evidence="8">
    <location>
        <begin position="17"/>
        <end position="77"/>
    </location>
</feature>
<evidence type="ECO:0000256" key="6">
    <source>
        <dbReference type="ARBA" id="ARBA00023242"/>
    </source>
</evidence>
<evidence type="ECO:0000313" key="9">
    <source>
        <dbReference type="EMBL" id="GER51489.1"/>
    </source>
</evidence>
<keyword evidence="9" id="KW-0238">DNA-binding</keyword>
<comment type="caution">
    <text evidence="9">The sequence shown here is derived from an EMBL/GenBank/DDBJ whole genome shotgun (WGS) entry which is preliminary data.</text>
</comment>
<name>A0A5A7R251_STRAF</name>
<organism evidence="9 10">
    <name type="scientific">Striga asiatica</name>
    <name type="common">Asiatic witchweed</name>
    <name type="synonym">Buchnera asiatica</name>
    <dbReference type="NCBI Taxonomy" id="4170"/>
    <lineage>
        <taxon>Eukaryota</taxon>
        <taxon>Viridiplantae</taxon>
        <taxon>Streptophyta</taxon>
        <taxon>Embryophyta</taxon>
        <taxon>Tracheophyta</taxon>
        <taxon>Spermatophyta</taxon>
        <taxon>Magnoliopsida</taxon>
        <taxon>eudicotyledons</taxon>
        <taxon>Gunneridae</taxon>
        <taxon>Pentapetalae</taxon>
        <taxon>asterids</taxon>
        <taxon>lamiids</taxon>
        <taxon>Lamiales</taxon>
        <taxon>Orobanchaceae</taxon>
        <taxon>Buchnereae</taxon>
        <taxon>Striga</taxon>
    </lineage>
</organism>
<keyword evidence="9" id="KW-0371">Homeobox</keyword>
<keyword evidence="5" id="KW-0804">Transcription</keyword>
<dbReference type="OrthoDB" id="551907at2759"/>
<dbReference type="SUPFAM" id="SSF46689">
    <property type="entry name" value="Homeodomain-like"/>
    <property type="match status" value="1"/>
</dbReference>
<dbReference type="PANTHER" id="PTHR31499">
    <property type="entry name" value="MYB FAMILY TRANSCRIPTION FACTOR PHL11"/>
    <property type="match status" value="1"/>
</dbReference>
<gene>
    <name evidence="9" type="ORF">STAS_28875</name>
</gene>
<dbReference type="Pfam" id="PF14379">
    <property type="entry name" value="Myb_CC_LHEQLE"/>
    <property type="match status" value="1"/>
</dbReference>
<dbReference type="NCBIfam" id="TIGR01557">
    <property type="entry name" value="myb_SHAQKYF"/>
    <property type="match status" value="1"/>
</dbReference>
<evidence type="ECO:0000259" key="8">
    <source>
        <dbReference type="PROSITE" id="PS51294"/>
    </source>
</evidence>
<comment type="subcellular location">
    <subcellularLocation>
        <location evidence="1">Nucleus</location>
    </subcellularLocation>
</comment>
<sequence length="267" mass="30467">MAFYDVNSKELKLVLSGDAKPRLKWTQELHHKFVKAVDQLGGPEKATPKSLKKVIGINGLTLYHLKSHLQKYRTGKSQQMQTHHQTKEKEDGEKQRNRSTGESFDGSKEHVNENLQITRALQIQMEVQRQLHEQIEVQKHLQLRIEAQGKYLQSVLLKAQETLTQYSSCSIEAEQAKARLSRLRSMVESECTSGSFSVLTQSEEECSISEYEKEKYNLLGKNGSFLENSVKPCKNSLRVENGYTEEGHQSSNDGEKMKSLDNLDLNL</sequence>
<dbReference type="InterPro" id="IPR017930">
    <property type="entry name" value="Myb_dom"/>
</dbReference>
<feature type="region of interest" description="Disordered" evidence="7">
    <location>
        <begin position="241"/>
        <end position="267"/>
    </location>
</feature>
<dbReference type="EMBL" id="BKCP01009737">
    <property type="protein sequence ID" value="GER51489.1"/>
    <property type="molecule type" value="Genomic_DNA"/>
</dbReference>
<dbReference type="FunFam" id="1.10.10.60:FF:000002">
    <property type="entry name" value="Myb family transcription factor"/>
    <property type="match status" value="1"/>
</dbReference>
<keyword evidence="6" id="KW-0539">Nucleus</keyword>
<dbReference type="GO" id="GO:0003700">
    <property type="term" value="F:DNA-binding transcription factor activity"/>
    <property type="evidence" value="ECO:0007669"/>
    <property type="project" value="InterPro"/>
</dbReference>
<dbReference type="InterPro" id="IPR046955">
    <property type="entry name" value="PHR1-like"/>
</dbReference>
<comment type="similarity">
    <text evidence="2">Belongs to the MYB-CC family.</text>
</comment>
<dbReference type="Proteomes" id="UP000325081">
    <property type="component" value="Unassembled WGS sequence"/>
</dbReference>